<name>A0A6J5NJM2_9CAUD</name>
<dbReference type="EMBL" id="LR796658">
    <property type="protein sequence ID" value="CAB4157661.1"/>
    <property type="molecule type" value="Genomic_DNA"/>
</dbReference>
<proteinExistence type="predicted"/>
<evidence type="ECO:0000313" key="1">
    <source>
        <dbReference type="EMBL" id="CAB4157661.1"/>
    </source>
</evidence>
<reference evidence="1" key="1">
    <citation type="submission" date="2020-04" db="EMBL/GenBank/DDBJ databases">
        <authorList>
            <person name="Chiriac C."/>
            <person name="Salcher M."/>
            <person name="Ghai R."/>
            <person name="Kavagutti S V."/>
        </authorList>
    </citation>
    <scope>NUCLEOTIDE SEQUENCE</scope>
</reference>
<accession>A0A6J5NJM2</accession>
<organism evidence="1">
    <name type="scientific">uncultured Caudovirales phage</name>
    <dbReference type="NCBI Taxonomy" id="2100421"/>
    <lineage>
        <taxon>Viruses</taxon>
        <taxon>Duplodnaviria</taxon>
        <taxon>Heunggongvirae</taxon>
        <taxon>Uroviricota</taxon>
        <taxon>Caudoviricetes</taxon>
        <taxon>Peduoviridae</taxon>
        <taxon>Maltschvirus</taxon>
        <taxon>Maltschvirus maltsch</taxon>
    </lineage>
</organism>
<gene>
    <name evidence="1" type="ORF">UFOVP692_35</name>
</gene>
<sequence>MNGFRPNSKDKKERKLTFAFARGYHRGVREERERIITDLLRDSLIITNVDVKILERVVEIVEG</sequence>
<protein>
    <submittedName>
        <fullName evidence="1">Uncharacterized protein</fullName>
    </submittedName>
</protein>